<dbReference type="AlphaFoldDB" id="A0A086YBM3"/>
<dbReference type="EMBL" id="JGYG01000001">
    <property type="protein sequence ID" value="KFI31673.1"/>
    <property type="molecule type" value="Genomic_DNA"/>
</dbReference>
<protein>
    <submittedName>
        <fullName evidence="1">Tail protein</fullName>
    </submittedName>
</protein>
<sequence>MTAIDALADEIAALEVSLGGARTMAAAFDGELQGMRASLAGTARESARLSDGMGRGLRRAFDGIALNGEKLSDALEGLGRSMVNTVYNMAMQPVQRAAGDMLSGGVEAAVAAFLPFATGGGFAGGRVMPFARGGVVSAPTTFPMRGGATGLMGEAGPEAILPLARGADGSLGVRAGGGQAVNVTVNVTTPDVEGFRRSRSQIAAEMGRALSRGQRNR</sequence>
<evidence type="ECO:0000313" key="1">
    <source>
        <dbReference type="EMBL" id="KFI31673.1"/>
    </source>
</evidence>
<evidence type="ECO:0000313" key="2">
    <source>
        <dbReference type="Proteomes" id="UP000028826"/>
    </source>
</evidence>
<dbReference type="STRING" id="195105.CN97_04355"/>
<name>A0A086YBM3_9RHOB</name>
<dbReference type="OrthoDB" id="8448547at2"/>
<dbReference type="RefSeq" id="WP_035705440.1">
    <property type="nucleotide sequence ID" value="NZ_CAMIFG010000103.1"/>
</dbReference>
<accession>A0A086YBM3</accession>
<organism evidence="1 2">
    <name type="scientific">Haematobacter massiliensis</name>
    <dbReference type="NCBI Taxonomy" id="195105"/>
    <lineage>
        <taxon>Bacteria</taxon>
        <taxon>Pseudomonadati</taxon>
        <taxon>Pseudomonadota</taxon>
        <taxon>Alphaproteobacteria</taxon>
        <taxon>Rhodobacterales</taxon>
        <taxon>Paracoccaceae</taxon>
        <taxon>Haematobacter</taxon>
    </lineage>
</organism>
<gene>
    <name evidence="1" type="ORF">CN97_04355</name>
</gene>
<reference evidence="1 2" key="1">
    <citation type="submission" date="2014-03" db="EMBL/GenBank/DDBJ databases">
        <title>Genome of Haematobacter massiliensis CCUG 47968.</title>
        <authorList>
            <person name="Wang D."/>
            <person name="Wang G."/>
        </authorList>
    </citation>
    <scope>NUCLEOTIDE SEQUENCE [LARGE SCALE GENOMIC DNA]</scope>
    <source>
        <strain evidence="1 2">CCUG 47968</strain>
    </source>
</reference>
<keyword evidence="2" id="KW-1185">Reference proteome</keyword>
<comment type="caution">
    <text evidence="1">The sequence shown here is derived from an EMBL/GenBank/DDBJ whole genome shotgun (WGS) entry which is preliminary data.</text>
</comment>
<dbReference type="eggNOG" id="COG5281">
    <property type="taxonomic scope" value="Bacteria"/>
</dbReference>
<proteinExistence type="predicted"/>
<dbReference type="Proteomes" id="UP000028826">
    <property type="component" value="Unassembled WGS sequence"/>
</dbReference>